<reference evidence="2 3" key="1">
    <citation type="submission" date="2023-07" db="EMBL/GenBank/DDBJ databases">
        <title>Sorghum-associated microbial communities from plants grown in Nebraska, USA.</title>
        <authorList>
            <person name="Schachtman D."/>
        </authorList>
    </citation>
    <scope>NUCLEOTIDE SEQUENCE [LARGE SCALE GENOMIC DNA]</scope>
    <source>
        <strain evidence="2 3">CC146</strain>
    </source>
</reference>
<dbReference type="Proteomes" id="UP001240164">
    <property type="component" value="Unassembled WGS sequence"/>
</dbReference>
<evidence type="ECO:0000313" key="3">
    <source>
        <dbReference type="Proteomes" id="UP001240164"/>
    </source>
</evidence>
<evidence type="ECO:0000256" key="1">
    <source>
        <dbReference type="SAM" id="Phobius"/>
    </source>
</evidence>
<sequence length="732" mass="79010">MANGVVRDFLVSLGFDTDNSGLANMKSAMDGIEWKAKALNGALMALATGAVVAVRQTASELDQLYFSSQRIGASVTNINAYGNAIAQLGGSAEGAVGSLESLAEKIRNSPGYEGQIKSLGVSTRDANGQMRDRVEVMKDLSGVLAKMPAYQANAYANSLGIDQKTMLAMRDGKFIANMEKYQKIQKELGMNDDLAKSGNEFMTEYRDLTMMTKTGFQVIVMQAGKALIPILRLLNQLIQAGIHAFSQLNPHIKEGLAIGLRFAMLALMFSAMAKSLGLLLKFIPALKTFIGLLKLFRLAFLASPIGIILALGAALALLYDDYKTWREGGKSLFDWSKWTNGIDTIISKIKDFLDILDKVKDKTIEFVQKIINDPAGALKDVAREVHQGVENAKKAVQNYVNPSDPDKVTPTQEKVVGATQYVKSAIEQSVTAATGVAKATVGAVKGAVSGSLGSSISGMNGSILHLSKQDIEDLVKVTSTEVVGSLKGEAFTKQTQGVVDTILNRVASGKWGNSVRDVANARRQFSKITGPKSYKTKDGKIINLNPYGSVQNMPNKDVNPRVRAEVLAYLEERSKGKASIVGEHLNYANPYSSDKKNRKAWVDAFYAKAQKENMVFGSGKAVHGHGTTNDLIKYKPMPFKLSIRDNKLPSNVALSSNDNIKTFIPPSGNPHKSQINNSNAMTASNVVINQTYQTDMTINGASSPMESANAVKRQQENALTFMARGAKGVLVG</sequence>
<keyword evidence="1" id="KW-0472">Membrane</keyword>
<feature type="transmembrane region" description="Helical" evidence="1">
    <location>
        <begin position="262"/>
        <end position="283"/>
    </location>
</feature>
<proteinExistence type="predicted"/>
<dbReference type="EMBL" id="JAUSQP010000001">
    <property type="protein sequence ID" value="MDP9803225.1"/>
    <property type="molecule type" value="Genomic_DNA"/>
</dbReference>
<protein>
    <submittedName>
        <fullName evidence="2">TP901 family phage tail tape measure protein</fullName>
    </submittedName>
</protein>
<evidence type="ECO:0000313" key="2">
    <source>
        <dbReference type="EMBL" id="MDP9803225.1"/>
    </source>
</evidence>
<dbReference type="Gene3D" id="1.10.10.2520">
    <property type="entry name" value="Cell wall hydrolase SleB, domain 1"/>
    <property type="match status" value="1"/>
</dbReference>
<feature type="transmembrane region" description="Helical" evidence="1">
    <location>
        <begin position="295"/>
        <end position="319"/>
    </location>
</feature>
<accession>A0ABD5AKW9</accession>
<keyword evidence="1" id="KW-0812">Transmembrane</keyword>
<dbReference type="AlphaFoldDB" id="A0ABD5AKW9"/>
<dbReference type="RefSeq" id="WP_307010868.1">
    <property type="nucleotide sequence ID" value="NZ_JAUSQP010000001.1"/>
</dbReference>
<keyword evidence="1" id="KW-1133">Transmembrane helix</keyword>
<name>A0ABD5AKW9_ACICA</name>
<comment type="caution">
    <text evidence="2">The sequence shown here is derived from an EMBL/GenBank/DDBJ whole genome shotgun (WGS) entry which is preliminary data.</text>
</comment>
<gene>
    <name evidence="2" type="ORF">J2771_001479</name>
</gene>
<organism evidence="2 3">
    <name type="scientific">Acinetobacter calcoaceticus</name>
    <dbReference type="NCBI Taxonomy" id="471"/>
    <lineage>
        <taxon>Bacteria</taxon>
        <taxon>Pseudomonadati</taxon>
        <taxon>Pseudomonadota</taxon>
        <taxon>Gammaproteobacteria</taxon>
        <taxon>Moraxellales</taxon>
        <taxon>Moraxellaceae</taxon>
        <taxon>Acinetobacter</taxon>
        <taxon>Acinetobacter calcoaceticus/baumannii complex</taxon>
    </lineage>
</organism>
<dbReference type="InterPro" id="IPR042047">
    <property type="entry name" value="SleB_dom1"/>
</dbReference>